<dbReference type="EMBL" id="LS483470">
    <property type="protein sequence ID" value="SQI36202.1"/>
    <property type="molecule type" value="Genomic_DNA"/>
</dbReference>
<dbReference type="PANTHER" id="PTHR30238">
    <property type="entry name" value="MEMBRANE BOUND PREDICTED REDOX MODULATOR"/>
    <property type="match status" value="1"/>
</dbReference>
<dbReference type="KEGG" id="lri:NCTC12151_00651"/>
<evidence type="ECO:0000313" key="2">
    <source>
        <dbReference type="EMBL" id="SQI36202.1"/>
    </source>
</evidence>
<dbReference type="PANTHER" id="PTHR30238:SF0">
    <property type="entry name" value="THYLAKOID MEMBRANE PROTEIN TERC, CHLOROPLASTIC"/>
    <property type="match status" value="1"/>
</dbReference>
<dbReference type="Proteomes" id="UP000249005">
    <property type="component" value="Chromosome 1"/>
</dbReference>
<keyword evidence="1" id="KW-0812">Transmembrane</keyword>
<evidence type="ECO:0000256" key="1">
    <source>
        <dbReference type="SAM" id="Phobius"/>
    </source>
</evidence>
<accession>A0A2X4UNP1</accession>
<dbReference type="AlphaFoldDB" id="A0A2X4UNP1"/>
<protein>
    <submittedName>
        <fullName evidence="2">Inner membrane protein alx</fullName>
    </submittedName>
</protein>
<organism evidence="2 3">
    <name type="scientific">Leminorella richardii</name>
    <dbReference type="NCBI Taxonomy" id="158841"/>
    <lineage>
        <taxon>Bacteria</taxon>
        <taxon>Pseudomonadati</taxon>
        <taxon>Pseudomonadota</taxon>
        <taxon>Gammaproteobacteria</taxon>
        <taxon>Enterobacterales</taxon>
        <taxon>Budviciaceae</taxon>
        <taxon>Leminorella</taxon>
    </lineage>
</organism>
<evidence type="ECO:0000313" key="3">
    <source>
        <dbReference type="Proteomes" id="UP000249005"/>
    </source>
</evidence>
<sequence length="74" mass="8382">MYFLLVNVAERFSMLKYGLAAILVFIGIKMLIVDFYHIPIAVSLGTVGTILLVTLLINVWVNRREDRRKALSGD</sequence>
<gene>
    <name evidence="2" type="primary">alx_3</name>
    <name evidence="2" type="ORF">NCTC12151_00651</name>
</gene>
<feature type="transmembrane region" description="Helical" evidence="1">
    <location>
        <begin position="12"/>
        <end position="32"/>
    </location>
</feature>
<keyword evidence="1" id="KW-1133">Transmembrane helix</keyword>
<name>A0A2X4UNP1_9GAMM</name>
<keyword evidence="1" id="KW-0472">Membrane</keyword>
<reference evidence="2 3" key="1">
    <citation type="submission" date="2018-06" db="EMBL/GenBank/DDBJ databases">
        <authorList>
            <consortium name="Pathogen Informatics"/>
            <person name="Doyle S."/>
        </authorList>
    </citation>
    <scope>NUCLEOTIDE SEQUENCE [LARGE SCALE GENOMIC DNA]</scope>
    <source>
        <strain evidence="2 3">NCTC12151</strain>
    </source>
</reference>
<proteinExistence type="predicted"/>
<keyword evidence="3" id="KW-1185">Reference proteome</keyword>
<feature type="transmembrane region" description="Helical" evidence="1">
    <location>
        <begin position="38"/>
        <end position="61"/>
    </location>
</feature>